<name>A0A975P3J1_9RHOB</name>
<reference evidence="1" key="1">
    <citation type="submission" date="2021-06" db="EMBL/GenBank/DDBJ databases">
        <title>Direct submission.</title>
        <authorList>
            <person name="Lee C.-S."/>
            <person name="Jin L."/>
        </authorList>
    </citation>
    <scope>NUCLEOTIDE SEQUENCE</scope>
    <source>
        <strain evidence="1">Con5</strain>
    </source>
</reference>
<dbReference type="EMBL" id="CP076361">
    <property type="protein sequence ID" value="QWK89009.1"/>
    <property type="molecule type" value="Genomic_DNA"/>
</dbReference>
<evidence type="ECO:0000313" key="2">
    <source>
        <dbReference type="Proteomes" id="UP000679352"/>
    </source>
</evidence>
<proteinExistence type="predicted"/>
<evidence type="ECO:0000313" key="1">
    <source>
        <dbReference type="EMBL" id="QWK89009.1"/>
    </source>
</evidence>
<sequence length="270" mass="29783">MSFSPVVPLSGYAGWSFLKRTMESQKAAYEQNPALKRDEDYFRAKIGGIKTAEALVSDKRLLRVALGAFGLSDDVNNTYFIRKVLEDGTLKIGALANKLADKQYAAFSVAFGFGDYSTPRTQLSDFPDMILKKYRQQEFEVAVGASNSAMRLALFAERELPALAGKALSEDGKWFTIMGSPPLRAVFESAFGLPSSFATLDLDRQLFFLKDKARAMFGGDSVSQFADTGQKEKLLRNYLVRSDLASSELSNMTKGATALQILQQRQFGAL</sequence>
<keyword evidence="2" id="KW-1185">Reference proteome</keyword>
<organism evidence="1 2">
    <name type="scientific">Gemmobacter fulvus</name>
    <dbReference type="NCBI Taxonomy" id="2840474"/>
    <lineage>
        <taxon>Bacteria</taxon>
        <taxon>Pseudomonadati</taxon>
        <taxon>Pseudomonadota</taxon>
        <taxon>Alphaproteobacteria</taxon>
        <taxon>Rhodobacterales</taxon>
        <taxon>Paracoccaceae</taxon>
        <taxon>Gemmobacter</taxon>
    </lineage>
</organism>
<gene>
    <name evidence="1" type="ORF">KM031_08885</name>
</gene>
<dbReference type="Pfam" id="PF06748">
    <property type="entry name" value="DUF1217"/>
    <property type="match status" value="1"/>
</dbReference>
<dbReference type="Proteomes" id="UP000679352">
    <property type="component" value="Chromosome"/>
</dbReference>
<accession>A0A975P3J1</accession>
<dbReference type="InterPro" id="IPR023157">
    <property type="entry name" value="AGR-C-984p-like_sf"/>
</dbReference>
<dbReference type="InterPro" id="IPR010626">
    <property type="entry name" value="DUF1217"/>
</dbReference>
<dbReference type="Gene3D" id="1.10.3700.10">
    <property type="entry name" value="AGR C 984p-like"/>
    <property type="match status" value="1"/>
</dbReference>
<dbReference type="KEGG" id="gfu:KM031_08885"/>
<dbReference type="SUPFAM" id="SSF158837">
    <property type="entry name" value="AGR C 984p-like"/>
    <property type="match status" value="1"/>
</dbReference>
<dbReference type="RefSeq" id="WP_215506212.1">
    <property type="nucleotide sequence ID" value="NZ_CP076361.1"/>
</dbReference>
<protein>
    <submittedName>
        <fullName evidence="1">DUF1217 domain-containing protein</fullName>
    </submittedName>
</protein>
<dbReference type="AlphaFoldDB" id="A0A975P3J1"/>